<sequence>MREEDAAGAPELQRSAPPPPRPATLLPRPAVPYSGLAEGGRAAVQQEEHRGEAEVLLI</sequence>
<dbReference type="EMBL" id="CAWUFR010000240">
    <property type="protein sequence ID" value="CAK6973866.1"/>
    <property type="molecule type" value="Genomic_DNA"/>
</dbReference>
<organism evidence="2 3">
    <name type="scientific">Scomber scombrus</name>
    <name type="common">Atlantic mackerel</name>
    <name type="synonym">Scomber vernalis</name>
    <dbReference type="NCBI Taxonomy" id="13677"/>
    <lineage>
        <taxon>Eukaryota</taxon>
        <taxon>Metazoa</taxon>
        <taxon>Chordata</taxon>
        <taxon>Craniata</taxon>
        <taxon>Vertebrata</taxon>
        <taxon>Euteleostomi</taxon>
        <taxon>Actinopterygii</taxon>
        <taxon>Neopterygii</taxon>
        <taxon>Teleostei</taxon>
        <taxon>Neoteleostei</taxon>
        <taxon>Acanthomorphata</taxon>
        <taxon>Pelagiaria</taxon>
        <taxon>Scombriformes</taxon>
        <taxon>Scombridae</taxon>
        <taxon>Scomber</taxon>
    </lineage>
</organism>
<dbReference type="AlphaFoldDB" id="A0AAV1PPK1"/>
<feature type="compositionally biased region" description="Basic and acidic residues" evidence="1">
    <location>
        <begin position="46"/>
        <end position="58"/>
    </location>
</feature>
<gene>
    <name evidence="2" type="ORF">FSCOSCO3_A019526</name>
</gene>
<protein>
    <submittedName>
        <fullName evidence="2">Uncharacterized protein</fullName>
    </submittedName>
</protein>
<name>A0AAV1PPK1_SCOSC</name>
<reference evidence="2 3" key="1">
    <citation type="submission" date="2024-01" db="EMBL/GenBank/DDBJ databases">
        <authorList>
            <person name="Alioto T."/>
            <person name="Alioto T."/>
            <person name="Gomez Garrido J."/>
        </authorList>
    </citation>
    <scope>NUCLEOTIDE SEQUENCE [LARGE SCALE GENOMIC DNA]</scope>
</reference>
<comment type="caution">
    <text evidence="2">The sequence shown here is derived from an EMBL/GenBank/DDBJ whole genome shotgun (WGS) entry which is preliminary data.</text>
</comment>
<feature type="region of interest" description="Disordered" evidence="1">
    <location>
        <begin position="1"/>
        <end position="58"/>
    </location>
</feature>
<proteinExistence type="predicted"/>
<dbReference type="Proteomes" id="UP001314229">
    <property type="component" value="Unassembled WGS sequence"/>
</dbReference>
<evidence type="ECO:0000313" key="2">
    <source>
        <dbReference type="EMBL" id="CAK6973866.1"/>
    </source>
</evidence>
<keyword evidence="3" id="KW-1185">Reference proteome</keyword>
<evidence type="ECO:0000313" key="3">
    <source>
        <dbReference type="Proteomes" id="UP001314229"/>
    </source>
</evidence>
<accession>A0AAV1PPK1</accession>
<evidence type="ECO:0000256" key="1">
    <source>
        <dbReference type="SAM" id="MobiDB-lite"/>
    </source>
</evidence>
<feature type="compositionally biased region" description="Low complexity" evidence="1">
    <location>
        <begin position="23"/>
        <end position="32"/>
    </location>
</feature>